<proteinExistence type="inferred from homology"/>
<protein>
    <recommendedName>
        <fullName evidence="7">Tubulin/FtsZ 2-layer sandwich domain-containing protein</fullName>
    </recommendedName>
</protein>
<dbReference type="Gene3D" id="3.40.50.1440">
    <property type="entry name" value="Tubulin/FtsZ, GTPase domain"/>
    <property type="match status" value="1"/>
</dbReference>
<evidence type="ECO:0000256" key="5">
    <source>
        <dbReference type="ARBA" id="ARBA00034296"/>
    </source>
</evidence>
<evidence type="ECO:0000256" key="4">
    <source>
        <dbReference type="ARBA" id="ARBA00023134"/>
    </source>
</evidence>
<reference evidence="8 9" key="1">
    <citation type="submission" date="2021-03" db="EMBL/GenBank/DDBJ databases">
        <authorList>
            <person name="King G.J."/>
            <person name="Bancroft I."/>
            <person name="Baten A."/>
            <person name="Bloomfield J."/>
            <person name="Borpatragohain P."/>
            <person name="He Z."/>
            <person name="Irish N."/>
            <person name="Irwin J."/>
            <person name="Liu K."/>
            <person name="Mauleon R.P."/>
            <person name="Moore J."/>
            <person name="Morris R."/>
            <person name="Ostergaard L."/>
            <person name="Wang B."/>
            <person name="Wells R."/>
        </authorList>
    </citation>
    <scope>NUCLEOTIDE SEQUENCE [LARGE SCALE GENOMIC DNA]</scope>
    <source>
        <strain evidence="8">R-o-18</strain>
        <tissue evidence="8">Leaf</tissue>
    </source>
</reference>
<keyword evidence="9" id="KW-1185">Reference proteome</keyword>
<feature type="region of interest" description="Disordered" evidence="6">
    <location>
        <begin position="1"/>
        <end position="30"/>
    </location>
</feature>
<evidence type="ECO:0000259" key="7">
    <source>
        <dbReference type="Pfam" id="PF03953"/>
    </source>
</evidence>
<comment type="similarity">
    <text evidence="1">Belongs to the tubulin family.</text>
</comment>
<feature type="domain" description="Tubulin/FtsZ 2-layer sandwich" evidence="7">
    <location>
        <begin position="78"/>
        <end position="126"/>
    </location>
</feature>
<keyword evidence="2" id="KW-0493">Microtubule</keyword>
<name>A0ABQ7LP98_BRACM</name>
<dbReference type="InterPro" id="IPR008280">
    <property type="entry name" value="Tub_FtsZ_C"/>
</dbReference>
<evidence type="ECO:0000313" key="8">
    <source>
        <dbReference type="EMBL" id="KAG5388359.1"/>
    </source>
</evidence>
<evidence type="ECO:0000256" key="6">
    <source>
        <dbReference type="SAM" id="MobiDB-lite"/>
    </source>
</evidence>
<dbReference type="InterPro" id="IPR036525">
    <property type="entry name" value="Tubulin/FtsZ_GTPase_sf"/>
</dbReference>
<dbReference type="EMBL" id="JADBGQ010000007">
    <property type="protein sequence ID" value="KAG5388359.1"/>
    <property type="molecule type" value="Genomic_DNA"/>
</dbReference>
<evidence type="ECO:0000256" key="3">
    <source>
        <dbReference type="ARBA" id="ARBA00022741"/>
    </source>
</evidence>
<dbReference type="InterPro" id="IPR018316">
    <property type="entry name" value="Tubulin/FtsZ_2-layer-sand-dom"/>
</dbReference>
<comment type="caution">
    <text evidence="8">The sequence shown here is derived from an EMBL/GenBank/DDBJ whole genome shotgun (WGS) entry which is preliminary data.</text>
</comment>
<gene>
    <name evidence="8" type="primary">A08g502150.1_BraROA</name>
    <name evidence="8" type="ORF">IGI04_029900</name>
</gene>
<evidence type="ECO:0000313" key="9">
    <source>
        <dbReference type="Proteomes" id="UP000823674"/>
    </source>
</evidence>
<evidence type="ECO:0000256" key="2">
    <source>
        <dbReference type="ARBA" id="ARBA00022701"/>
    </source>
</evidence>
<dbReference type="Proteomes" id="UP000823674">
    <property type="component" value="Chromosome A08"/>
</dbReference>
<keyword evidence="3" id="KW-0547">Nucleotide-binding</keyword>
<dbReference type="SUPFAM" id="SSF55307">
    <property type="entry name" value="Tubulin C-terminal domain-like"/>
    <property type="match status" value="1"/>
</dbReference>
<dbReference type="Pfam" id="PF03953">
    <property type="entry name" value="Tubulin_C"/>
    <property type="match status" value="1"/>
</dbReference>
<accession>A0ABQ7LP98</accession>
<feature type="compositionally biased region" description="Basic and acidic residues" evidence="6">
    <location>
        <begin position="7"/>
        <end position="22"/>
    </location>
</feature>
<evidence type="ECO:0000256" key="1">
    <source>
        <dbReference type="ARBA" id="ARBA00009636"/>
    </source>
</evidence>
<organism evidence="8 9">
    <name type="scientific">Brassica rapa subsp. trilocularis</name>
    <dbReference type="NCBI Taxonomy" id="1813537"/>
    <lineage>
        <taxon>Eukaryota</taxon>
        <taxon>Viridiplantae</taxon>
        <taxon>Streptophyta</taxon>
        <taxon>Embryophyta</taxon>
        <taxon>Tracheophyta</taxon>
        <taxon>Spermatophyta</taxon>
        <taxon>Magnoliopsida</taxon>
        <taxon>eudicotyledons</taxon>
        <taxon>Gunneridae</taxon>
        <taxon>Pentapetalae</taxon>
        <taxon>rosids</taxon>
        <taxon>malvids</taxon>
        <taxon>Brassicales</taxon>
        <taxon>Brassicaceae</taxon>
        <taxon>Brassiceae</taxon>
        <taxon>Brassica</taxon>
    </lineage>
</organism>
<dbReference type="InterPro" id="IPR000217">
    <property type="entry name" value="Tubulin"/>
</dbReference>
<dbReference type="PRINTS" id="PR01163">
    <property type="entry name" value="BETATUBULIN"/>
</dbReference>
<dbReference type="InterPro" id="IPR002453">
    <property type="entry name" value="Beta_tubulin"/>
</dbReference>
<comment type="function">
    <text evidence="5">Tubulin is the major constituent of microtubules, a cylinder consisting of laterally associated linear protofilaments composed of alpha- and beta-tubulin heterodimers. Microtubules grow by the addition of GTP-tubulin dimers to the microtubule end, where a stabilizing cap forms. Below the cap, tubulin dimers are in GDP-bound state, owing to GTPase activity of alpha-tubulin.</text>
</comment>
<dbReference type="PANTHER" id="PTHR11588">
    <property type="entry name" value="TUBULIN"/>
    <property type="match status" value="1"/>
</dbReference>
<sequence length="132" mass="15166">MTRWRRSWKERADGEECEEGRRPPTPPCTPSPLPTISFVYDLNAAEFSWHKVKVRDSTGNLPLTSVNLKLNLIPFHCLHFFMVGFVPLFSRESQQYGSLTVLELTQQMTQNMMCAADPRHGLYVAALFQDMC</sequence>
<keyword evidence="4" id="KW-0342">GTP-binding</keyword>